<feature type="compositionally biased region" description="Basic and acidic residues" evidence="1">
    <location>
        <begin position="134"/>
        <end position="145"/>
    </location>
</feature>
<feature type="region of interest" description="Disordered" evidence="1">
    <location>
        <begin position="134"/>
        <end position="156"/>
    </location>
</feature>
<dbReference type="PANTHER" id="PTHR31596:SF1">
    <property type="entry name" value="T-CELL ACTIVATION INHIBITOR, MITOCHONDRIAL"/>
    <property type="match status" value="1"/>
</dbReference>
<keyword evidence="5" id="KW-1185">Reference proteome</keyword>
<accession>A0AAV2B7H5</accession>
<dbReference type="AlphaFoldDB" id="A0AAV2B7H5"/>
<name>A0AAV2B7H5_9ARAC</name>
<reference evidence="4 5" key="1">
    <citation type="submission" date="2024-04" db="EMBL/GenBank/DDBJ databases">
        <authorList>
            <person name="Rising A."/>
            <person name="Reimegard J."/>
            <person name="Sonavane S."/>
            <person name="Akerstrom W."/>
            <person name="Nylinder S."/>
            <person name="Hedman E."/>
            <person name="Kallberg Y."/>
        </authorList>
    </citation>
    <scope>NUCLEOTIDE SEQUENCE [LARGE SCALE GENOMIC DNA]</scope>
</reference>
<dbReference type="InterPro" id="IPR028031">
    <property type="entry name" value="DUF4460"/>
</dbReference>
<proteinExistence type="predicted"/>
<dbReference type="PANTHER" id="PTHR31596">
    <property type="entry name" value="T-CELL ACTIVATION INHIBITOR, MITOCHONDRIAL"/>
    <property type="match status" value="1"/>
</dbReference>
<organism evidence="4 5">
    <name type="scientific">Larinioides sclopetarius</name>
    <dbReference type="NCBI Taxonomy" id="280406"/>
    <lineage>
        <taxon>Eukaryota</taxon>
        <taxon>Metazoa</taxon>
        <taxon>Ecdysozoa</taxon>
        <taxon>Arthropoda</taxon>
        <taxon>Chelicerata</taxon>
        <taxon>Arachnida</taxon>
        <taxon>Araneae</taxon>
        <taxon>Araneomorphae</taxon>
        <taxon>Entelegynae</taxon>
        <taxon>Araneoidea</taxon>
        <taxon>Araneidae</taxon>
        <taxon>Larinioides</taxon>
    </lineage>
</organism>
<dbReference type="EMBL" id="CAXIEN010000281">
    <property type="protein sequence ID" value="CAL1291379.1"/>
    <property type="molecule type" value="Genomic_DNA"/>
</dbReference>
<evidence type="ECO:0008006" key="6">
    <source>
        <dbReference type="Google" id="ProtNLM"/>
    </source>
</evidence>
<dbReference type="Pfam" id="PF14687">
    <property type="entry name" value="DUF4460"/>
    <property type="match status" value="1"/>
</dbReference>
<evidence type="ECO:0000259" key="2">
    <source>
        <dbReference type="Pfam" id="PF14687"/>
    </source>
</evidence>
<dbReference type="Proteomes" id="UP001497382">
    <property type="component" value="Unassembled WGS sequence"/>
</dbReference>
<dbReference type="GO" id="GO:0005739">
    <property type="term" value="C:mitochondrion"/>
    <property type="evidence" value="ECO:0007669"/>
    <property type="project" value="TreeGrafter"/>
</dbReference>
<sequence length="495" mass="57676">MARLLQVNLWRVLPNCFPARYFITLTQQEVATALRPLYFAVHPDLFYRFPKEKAINENSLKQLNFYLETILENKSTDPVLLTFCLRSGTQNVGHTTSFKQVSIQLLGKDVHRVLHNILSTCHLSTDYLDDLEKSRPKRVSQERPKQPPSAQTSSQRFDQMWWNEARKTVEDIERCIWNEPDVDFRSWLSQNIDKALRRLQMCQPLREETERLRNELREVVQLKDIVWNCGWGITHFRGCLQSFQRLVQQHPTQILPLKGRTLVFGRETGVSFEGHIILSSEDVRNNWLDIIQSVGQFDDLLRQIPKAERALSEVLRGISVDHRKFQPTVMVQRYIQQLGKLTSALYKHRWVRGYPEDWPRRLCAFQLVVECESGPLMLSPTGQFIVPASCPALVLVDFIGKNMEEANQKLQLYAIMKKEERILHTQCMAQLGLSALEKDDNITPDLMVQCCRRMLVDAATLGSNLRGLHLRISHYYSVLQDGEICIPWNWHAKRR</sequence>
<protein>
    <recommendedName>
        <fullName evidence="6">T-cell activation inhibitor, mitochondrial</fullName>
    </recommendedName>
</protein>
<evidence type="ECO:0000313" key="4">
    <source>
        <dbReference type="EMBL" id="CAL1291379.1"/>
    </source>
</evidence>
<feature type="domain" description="DUF4461" evidence="3">
    <location>
        <begin position="185"/>
        <end position="491"/>
    </location>
</feature>
<evidence type="ECO:0000313" key="5">
    <source>
        <dbReference type="Proteomes" id="UP001497382"/>
    </source>
</evidence>
<evidence type="ECO:0000259" key="3">
    <source>
        <dbReference type="Pfam" id="PF14688"/>
    </source>
</evidence>
<comment type="caution">
    <text evidence="4">The sequence shown here is derived from an EMBL/GenBank/DDBJ whole genome shotgun (WGS) entry which is preliminary data.</text>
</comment>
<evidence type="ECO:0000256" key="1">
    <source>
        <dbReference type="SAM" id="MobiDB-lite"/>
    </source>
</evidence>
<dbReference type="InterPro" id="IPR027986">
    <property type="entry name" value="TCAIM"/>
</dbReference>
<dbReference type="InterPro" id="IPR027989">
    <property type="entry name" value="DUF4461"/>
</dbReference>
<dbReference type="Pfam" id="PF14688">
    <property type="entry name" value="DUF4461"/>
    <property type="match status" value="1"/>
</dbReference>
<gene>
    <name evidence="4" type="ORF">LARSCL_LOCUS17046</name>
</gene>
<feature type="domain" description="DUF4460" evidence="2">
    <location>
        <begin position="25"/>
        <end position="123"/>
    </location>
</feature>